<evidence type="ECO:0000313" key="7">
    <source>
        <dbReference type="Proteomes" id="UP000298327"/>
    </source>
</evidence>
<feature type="transmembrane region" description="Helical" evidence="4">
    <location>
        <begin position="69"/>
        <end position="90"/>
    </location>
</feature>
<feature type="domain" description="Major facilitator superfamily (MFS) profile" evidence="5">
    <location>
        <begin position="271"/>
        <end position="457"/>
    </location>
</feature>
<evidence type="ECO:0000313" key="6">
    <source>
        <dbReference type="EMBL" id="TFY71552.1"/>
    </source>
</evidence>
<feature type="transmembrane region" description="Helical" evidence="4">
    <location>
        <begin position="361"/>
        <end position="384"/>
    </location>
</feature>
<dbReference type="GO" id="GO:0022857">
    <property type="term" value="F:transmembrane transporter activity"/>
    <property type="evidence" value="ECO:0007669"/>
    <property type="project" value="InterPro"/>
</dbReference>
<evidence type="ECO:0000256" key="3">
    <source>
        <dbReference type="SAM" id="MobiDB-lite"/>
    </source>
</evidence>
<feature type="transmembrane region" description="Helical" evidence="4">
    <location>
        <begin position="305"/>
        <end position="325"/>
    </location>
</feature>
<comment type="caution">
    <text evidence="6">The sequence shown here is derived from an EMBL/GenBank/DDBJ whole genome shotgun (WGS) entry which is preliminary data.</text>
</comment>
<accession>A0A4Y9ZAI8</accession>
<dbReference type="AlphaFoldDB" id="A0A4Y9ZAI8"/>
<feature type="transmembrane region" description="Helical" evidence="4">
    <location>
        <begin position="337"/>
        <end position="355"/>
    </location>
</feature>
<dbReference type="OrthoDB" id="6509908at2759"/>
<dbReference type="InterPro" id="IPR036259">
    <property type="entry name" value="MFS_trans_sf"/>
</dbReference>
<dbReference type="InterPro" id="IPR020846">
    <property type="entry name" value="MFS_dom"/>
</dbReference>
<dbReference type="SUPFAM" id="SSF103473">
    <property type="entry name" value="MFS general substrate transporter"/>
    <property type="match status" value="1"/>
</dbReference>
<keyword evidence="4" id="KW-1133">Transmembrane helix</keyword>
<keyword evidence="4" id="KW-0472">Membrane</keyword>
<feature type="transmembrane region" description="Helical" evidence="4">
    <location>
        <begin position="196"/>
        <end position="216"/>
    </location>
</feature>
<dbReference type="Gene3D" id="1.20.1250.20">
    <property type="entry name" value="MFS general substrate transporter like domains"/>
    <property type="match status" value="2"/>
</dbReference>
<evidence type="ECO:0000256" key="1">
    <source>
        <dbReference type="ARBA" id="ARBA00004141"/>
    </source>
</evidence>
<feature type="transmembrane region" description="Helical" evidence="4">
    <location>
        <begin position="228"/>
        <end position="248"/>
    </location>
</feature>
<feature type="transmembrane region" description="Helical" evidence="4">
    <location>
        <begin position="110"/>
        <end position="132"/>
    </location>
</feature>
<evidence type="ECO:0000256" key="4">
    <source>
        <dbReference type="SAM" id="Phobius"/>
    </source>
</evidence>
<dbReference type="Pfam" id="PF07690">
    <property type="entry name" value="MFS_1"/>
    <property type="match status" value="1"/>
</dbReference>
<feature type="compositionally biased region" description="Basic and acidic residues" evidence="3">
    <location>
        <begin position="23"/>
        <end position="50"/>
    </location>
</feature>
<dbReference type="InterPro" id="IPR050327">
    <property type="entry name" value="Proton-linked_MCT"/>
</dbReference>
<feature type="transmembrane region" description="Helical" evidence="4">
    <location>
        <begin position="272"/>
        <end position="293"/>
    </location>
</feature>
<reference evidence="6 7" key="1">
    <citation type="submission" date="2019-02" db="EMBL/GenBank/DDBJ databases">
        <title>Genome sequencing of the rare red list fungi Dentipellis fragilis.</title>
        <authorList>
            <person name="Buettner E."/>
            <person name="Kellner H."/>
        </authorList>
    </citation>
    <scope>NUCLEOTIDE SEQUENCE [LARGE SCALE GENOMIC DNA]</scope>
    <source>
        <strain evidence="6 7">DSM 105465</strain>
    </source>
</reference>
<dbReference type="CDD" id="cd17352">
    <property type="entry name" value="MFS_MCT_SLC16"/>
    <property type="match status" value="1"/>
</dbReference>
<dbReference type="EMBL" id="SEOQ01000046">
    <property type="protein sequence ID" value="TFY71552.1"/>
    <property type="molecule type" value="Genomic_DNA"/>
</dbReference>
<sequence>MASRDLEKHDEMASEGHSTATVRSREYERDSKSLKEDIDGKEENVVSSEKEVDEDVTADDDFPDGGWRAWMIVVGAVAANISTFGYVNAWGTFQAYYQTTLLAGTSPSTIAWIGSIQYALVFFPCIIIGRLFDIGYFKSIYAIASVVLVVATFLIAECKTYWQFLLCQGFAVGLASGTIFGPVLSIVSHWFKKRRGIALGITACGSSIGGTIFPIMFRNLQVSIGFKWTMRIFGFILMFTIGISNIALKRRLPPVNVTGGIFNFRVFKNPAFSYYTLSGFIGFLGLYTVLTYIDASGPSQGVSESYAFYLVAIANASSGFGRIMTGVLADRIGPMNIMTPMMAATAVLTYIWPFVHGTAAVTIIAIVYGFVSGAYVGQCAAPMISLGDTADVGRRVGMYFTTMAFGALAGPPISGAINNATGSYKPVGIYAGTSVMVAVVFMNYSRYLVVKGWIGKV</sequence>
<feature type="compositionally biased region" description="Basic and acidic residues" evidence="3">
    <location>
        <begin position="1"/>
        <end position="14"/>
    </location>
</feature>
<feature type="region of interest" description="Disordered" evidence="3">
    <location>
        <begin position="1"/>
        <end position="53"/>
    </location>
</feature>
<dbReference type="PROSITE" id="PS50850">
    <property type="entry name" value="MFS"/>
    <property type="match status" value="1"/>
</dbReference>
<name>A0A4Y9ZAI8_9AGAM</name>
<feature type="transmembrane region" description="Helical" evidence="4">
    <location>
        <begin position="429"/>
        <end position="449"/>
    </location>
</feature>
<dbReference type="PANTHER" id="PTHR11360">
    <property type="entry name" value="MONOCARBOXYLATE TRANSPORTER"/>
    <property type="match status" value="1"/>
</dbReference>
<dbReference type="GO" id="GO:0016020">
    <property type="term" value="C:membrane"/>
    <property type="evidence" value="ECO:0007669"/>
    <property type="project" value="UniProtKB-SubCell"/>
</dbReference>
<protein>
    <recommendedName>
        <fullName evidence="5">Major facilitator superfamily (MFS) profile domain-containing protein</fullName>
    </recommendedName>
</protein>
<keyword evidence="7" id="KW-1185">Reference proteome</keyword>
<proteinExistence type="inferred from homology"/>
<feature type="transmembrane region" description="Helical" evidence="4">
    <location>
        <begin position="162"/>
        <end position="184"/>
    </location>
</feature>
<feature type="transmembrane region" description="Helical" evidence="4">
    <location>
        <begin position="139"/>
        <end position="156"/>
    </location>
</feature>
<feature type="transmembrane region" description="Helical" evidence="4">
    <location>
        <begin position="396"/>
        <end position="417"/>
    </location>
</feature>
<dbReference type="InterPro" id="IPR011701">
    <property type="entry name" value="MFS"/>
</dbReference>
<organism evidence="6 7">
    <name type="scientific">Dentipellis fragilis</name>
    <dbReference type="NCBI Taxonomy" id="205917"/>
    <lineage>
        <taxon>Eukaryota</taxon>
        <taxon>Fungi</taxon>
        <taxon>Dikarya</taxon>
        <taxon>Basidiomycota</taxon>
        <taxon>Agaricomycotina</taxon>
        <taxon>Agaricomycetes</taxon>
        <taxon>Russulales</taxon>
        <taxon>Hericiaceae</taxon>
        <taxon>Dentipellis</taxon>
    </lineage>
</organism>
<dbReference type="Proteomes" id="UP000298327">
    <property type="component" value="Unassembled WGS sequence"/>
</dbReference>
<comment type="subcellular location">
    <subcellularLocation>
        <location evidence="1">Membrane</location>
        <topology evidence="1">Multi-pass membrane protein</topology>
    </subcellularLocation>
</comment>
<evidence type="ECO:0000259" key="5">
    <source>
        <dbReference type="PROSITE" id="PS50850"/>
    </source>
</evidence>
<evidence type="ECO:0000256" key="2">
    <source>
        <dbReference type="ARBA" id="ARBA00006727"/>
    </source>
</evidence>
<gene>
    <name evidence="6" type="ORF">EVG20_g1439</name>
</gene>
<comment type="similarity">
    <text evidence="2">Belongs to the major facilitator superfamily. Monocarboxylate porter (TC 2.A.1.13) family.</text>
</comment>
<keyword evidence="4" id="KW-0812">Transmembrane</keyword>
<dbReference type="PANTHER" id="PTHR11360:SF234">
    <property type="entry name" value="MFS-TYPE TRANSPORTER DBAD-RELATED"/>
    <property type="match status" value="1"/>
</dbReference>